<dbReference type="Proteomes" id="UP001175226">
    <property type="component" value="Unassembled WGS sequence"/>
</dbReference>
<evidence type="ECO:0000313" key="1">
    <source>
        <dbReference type="EMBL" id="KAK0444487.1"/>
    </source>
</evidence>
<organism evidence="1 2">
    <name type="scientific">Armillaria borealis</name>
    <dbReference type="NCBI Taxonomy" id="47425"/>
    <lineage>
        <taxon>Eukaryota</taxon>
        <taxon>Fungi</taxon>
        <taxon>Dikarya</taxon>
        <taxon>Basidiomycota</taxon>
        <taxon>Agaricomycotina</taxon>
        <taxon>Agaricomycetes</taxon>
        <taxon>Agaricomycetidae</taxon>
        <taxon>Agaricales</taxon>
        <taxon>Marasmiineae</taxon>
        <taxon>Physalacriaceae</taxon>
        <taxon>Armillaria</taxon>
    </lineage>
</organism>
<comment type="caution">
    <text evidence="1">The sequence shown here is derived from an EMBL/GenBank/DDBJ whole genome shotgun (WGS) entry which is preliminary data.</text>
</comment>
<evidence type="ECO:0000313" key="2">
    <source>
        <dbReference type="Proteomes" id="UP001175226"/>
    </source>
</evidence>
<reference evidence="1" key="1">
    <citation type="submission" date="2023-06" db="EMBL/GenBank/DDBJ databases">
        <authorList>
            <consortium name="Lawrence Berkeley National Laboratory"/>
            <person name="Ahrendt S."/>
            <person name="Sahu N."/>
            <person name="Indic B."/>
            <person name="Wong-Bajracharya J."/>
            <person name="Merenyi Z."/>
            <person name="Ke H.-M."/>
            <person name="Monk M."/>
            <person name="Kocsube S."/>
            <person name="Drula E."/>
            <person name="Lipzen A."/>
            <person name="Balint B."/>
            <person name="Henrissat B."/>
            <person name="Andreopoulos B."/>
            <person name="Martin F.M."/>
            <person name="Harder C.B."/>
            <person name="Rigling D."/>
            <person name="Ford K.L."/>
            <person name="Foster G.D."/>
            <person name="Pangilinan J."/>
            <person name="Papanicolaou A."/>
            <person name="Barry K."/>
            <person name="LaButti K."/>
            <person name="Viragh M."/>
            <person name="Koriabine M."/>
            <person name="Yan M."/>
            <person name="Riley R."/>
            <person name="Champramary S."/>
            <person name="Plett K.L."/>
            <person name="Tsai I.J."/>
            <person name="Slot J."/>
            <person name="Sipos G."/>
            <person name="Plett J."/>
            <person name="Nagy L.G."/>
            <person name="Grigoriev I.V."/>
        </authorList>
    </citation>
    <scope>NUCLEOTIDE SEQUENCE</scope>
    <source>
        <strain evidence="1">FPL87.14</strain>
    </source>
</reference>
<dbReference type="AlphaFoldDB" id="A0AA39JKM3"/>
<dbReference type="EMBL" id="JAUEPT010000019">
    <property type="protein sequence ID" value="KAK0444487.1"/>
    <property type="molecule type" value="Genomic_DNA"/>
</dbReference>
<proteinExistence type="predicted"/>
<protein>
    <submittedName>
        <fullName evidence="1">Uncharacterized protein</fullName>
    </submittedName>
</protein>
<gene>
    <name evidence="1" type="ORF">EV421DRAFT_1903112</name>
</gene>
<keyword evidence="2" id="KW-1185">Reference proteome</keyword>
<sequence>MSQVAGGSSARSCIQTENHSTQIRFGAPVFEALDPINNVLDEVIQTWSVNAEDQAGLDQLKLNPSG</sequence>
<accession>A0AA39JKM3</accession>
<name>A0AA39JKM3_9AGAR</name>